<dbReference type="EMBL" id="KV426355">
    <property type="protein sequence ID" value="KZV81956.1"/>
    <property type="molecule type" value="Genomic_DNA"/>
</dbReference>
<reference evidence="6 7" key="1">
    <citation type="journal article" date="2016" name="Mol. Biol. Evol.">
        <title>Comparative Genomics of Early-Diverging Mushroom-Forming Fungi Provides Insights into the Origins of Lignocellulose Decay Capabilities.</title>
        <authorList>
            <person name="Nagy L.G."/>
            <person name="Riley R."/>
            <person name="Tritt A."/>
            <person name="Adam C."/>
            <person name="Daum C."/>
            <person name="Floudas D."/>
            <person name="Sun H."/>
            <person name="Yadav J.S."/>
            <person name="Pangilinan J."/>
            <person name="Larsson K.H."/>
            <person name="Matsuura K."/>
            <person name="Barry K."/>
            <person name="Labutti K."/>
            <person name="Kuo R."/>
            <person name="Ohm R.A."/>
            <person name="Bhattacharya S.S."/>
            <person name="Shirouzu T."/>
            <person name="Yoshinaga Y."/>
            <person name="Martin F.M."/>
            <person name="Grigoriev I.V."/>
            <person name="Hibbett D.S."/>
        </authorList>
    </citation>
    <scope>NUCLEOTIDE SEQUENCE [LARGE SCALE GENOMIC DNA]</scope>
    <source>
        <strain evidence="6 7">HHB12029</strain>
    </source>
</reference>
<keyword evidence="4 5" id="KW-0472">Membrane</keyword>
<comment type="similarity">
    <text evidence="5">Belongs to the SURF1 family.</text>
</comment>
<dbReference type="Proteomes" id="UP000077266">
    <property type="component" value="Unassembled WGS sequence"/>
</dbReference>
<dbReference type="PROSITE" id="PS50895">
    <property type="entry name" value="SURF1"/>
    <property type="match status" value="1"/>
</dbReference>
<evidence type="ECO:0000313" key="6">
    <source>
        <dbReference type="EMBL" id="KZV81956.1"/>
    </source>
</evidence>
<sequence length="306" mass="34487">MLARRRLLTGTLRASTRCNSTAAPKTTKALVALPPRLLPADDDNRVPRPPRRNRFGGTAFVLGFIPLFTFGLGVWQIRRLKWKVALIEELDEKLDREPIPLPPRVNIDVMPEFAFRKVVVRGIWDDEHTILLGPKKYDVEHGFDVITPLKRSGGSTLFVNRGFISREAVEQFLKHRSDGKEVEVLGMLHAPGERNKYTPDNKPETGDWHWLDLTAMKEHAGGDAAKVQAVLIDEIFDGHSAQITQKISRGEPVGRPGTIELRNMHAVYAATWWFSLSAATSVLFLRLIMRGRGPNTTFNKPRGRAF</sequence>
<keyword evidence="7" id="KW-1185">Reference proteome</keyword>
<evidence type="ECO:0000256" key="2">
    <source>
        <dbReference type="ARBA" id="ARBA00022692"/>
    </source>
</evidence>
<evidence type="ECO:0000256" key="5">
    <source>
        <dbReference type="RuleBase" id="RU363076"/>
    </source>
</evidence>
<dbReference type="OrthoDB" id="10040024at2759"/>
<gene>
    <name evidence="6" type="ORF">EXIGLDRAFT_685407</name>
</gene>
<dbReference type="STRING" id="1314781.A0A165C7F3"/>
<proteinExistence type="inferred from homology"/>
<feature type="transmembrane region" description="Helical" evidence="5">
    <location>
        <begin position="55"/>
        <end position="75"/>
    </location>
</feature>
<dbReference type="FunCoup" id="A0A165C7F3">
    <property type="interactions" value="430"/>
</dbReference>
<protein>
    <recommendedName>
        <fullName evidence="5">SURF1-like protein</fullName>
    </recommendedName>
</protein>
<evidence type="ECO:0000256" key="3">
    <source>
        <dbReference type="ARBA" id="ARBA00022989"/>
    </source>
</evidence>
<dbReference type="GO" id="GO:0005743">
    <property type="term" value="C:mitochondrial inner membrane"/>
    <property type="evidence" value="ECO:0007669"/>
    <property type="project" value="UniProtKB-SubCell"/>
</dbReference>
<comment type="function">
    <text evidence="5">Probably involved in the biogenesis of the COX complex.</text>
</comment>
<evidence type="ECO:0000256" key="4">
    <source>
        <dbReference type="ARBA" id="ARBA00023136"/>
    </source>
</evidence>
<dbReference type="PANTHER" id="PTHR23427">
    <property type="entry name" value="SURFEIT LOCUS PROTEIN"/>
    <property type="match status" value="1"/>
</dbReference>
<keyword evidence="5" id="KW-0999">Mitochondrion inner membrane</keyword>
<dbReference type="InterPro" id="IPR045214">
    <property type="entry name" value="Surf1/Surf4"/>
</dbReference>
<keyword evidence="2 5" id="KW-0812">Transmembrane</keyword>
<feature type="transmembrane region" description="Helical" evidence="5">
    <location>
        <begin position="266"/>
        <end position="288"/>
    </location>
</feature>
<accession>A0A165C7F3</accession>
<keyword evidence="5" id="KW-0496">Mitochondrion</keyword>
<comment type="subcellular location">
    <subcellularLocation>
        <location evidence="1">Membrane</location>
    </subcellularLocation>
    <subcellularLocation>
        <location evidence="5">Mitochondrion inner membrane</location>
        <topology evidence="5">Multi-pass membrane protein</topology>
    </subcellularLocation>
</comment>
<dbReference type="InterPro" id="IPR002994">
    <property type="entry name" value="Surf1/Shy1"/>
</dbReference>
<dbReference type="Pfam" id="PF02104">
    <property type="entry name" value="SURF1"/>
    <property type="match status" value="1"/>
</dbReference>
<dbReference type="GO" id="GO:0033617">
    <property type="term" value="P:mitochondrial respiratory chain complex IV assembly"/>
    <property type="evidence" value="ECO:0007669"/>
    <property type="project" value="TreeGrafter"/>
</dbReference>
<evidence type="ECO:0000256" key="1">
    <source>
        <dbReference type="ARBA" id="ARBA00004370"/>
    </source>
</evidence>
<organism evidence="6 7">
    <name type="scientific">Exidia glandulosa HHB12029</name>
    <dbReference type="NCBI Taxonomy" id="1314781"/>
    <lineage>
        <taxon>Eukaryota</taxon>
        <taxon>Fungi</taxon>
        <taxon>Dikarya</taxon>
        <taxon>Basidiomycota</taxon>
        <taxon>Agaricomycotina</taxon>
        <taxon>Agaricomycetes</taxon>
        <taxon>Auriculariales</taxon>
        <taxon>Exidiaceae</taxon>
        <taxon>Exidia</taxon>
    </lineage>
</organism>
<dbReference type="InParanoid" id="A0A165C7F3"/>
<dbReference type="AlphaFoldDB" id="A0A165C7F3"/>
<dbReference type="CDD" id="cd06662">
    <property type="entry name" value="SURF1"/>
    <property type="match status" value="1"/>
</dbReference>
<keyword evidence="3 5" id="KW-1133">Transmembrane helix</keyword>
<name>A0A165C7F3_EXIGL</name>
<evidence type="ECO:0000313" key="7">
    <source>
        <dbReference type="Proteomes" id="UP000077266"/>
    </source>
</evidence>
<dbReference type="PANTHER" id="PTHR23427:SF2">
    <property type="entry name" value="SURFEIT LOCUS PROTEIN 1"/>
    <property type="match status" value="1"/>
</dbReference>